<dbReference type="EMBL" id="CP001102">
    <property type="protein sequence ID" value="ACE06532.1"/>
    <property type="molecule type" value="Genomic_DNA"/>
</dbReference>
<feature type="domain" description="HMA" evidence="7">
    <location>
        <begin position="2"/>
        <end position="67"/>
    </location>
</feature>
<dbReference type="Gene3D" id="3.30.70.100">
    <property type="match status" value="1"/>
</dbReference>
<feature type="transmembrane region" description="Helical" evidence="6">
    <location>
        <begin position="223"/>
        <end position="246"/>
    </location>
</feature>
<organism evidence="8 9">
    <name type="scientific">Amoebophilus asiaticus (strain 5a2)</name>
    <dbReference type="NCBI Taxonomy" id="452471"/>
    <lineage>
        <taxon>Bacteria</taxon>
        <taxon>Pseudomonadati</taxon>
        <taxon>Bacteroidota</taxon>
        <taxon>Cytophagia</taxon>
        <taxon>Cytophagales</taxon>
        <taxon>Amoebophilaceae</taxon>
        <taxon>Candidatus Amoebophilus</taxon>
    </lineage>
</organism>
<keyword evidence="3" id="KW-0479">Metal-binding</keyword>
<evidence type="ECO:0000313" key="8">
    <source>
        <dbReference type="EMBL" id="ACE06532.1"/>
    </source>
</evidence>
<dbReference type="RefSeq" id="WP_012473285.1">
    <property type="nucleotide sequence ID" value="NC_010830.1"/>
</dbReference>
<dbReference type="Pfam" id="PF07291">
    <property type="entry name" value="MauE"/>
    <property type="match status" value="1"/>
</dbReference>
<dbReference type="Proteomes" id="UP000001227">
    <property type="component" value="Chromosome"/>
</dbReference>
<dbReference type="KEGG" id="aas:Aasi_1204"/>
<feature type="transmembrane region" description="Helical" evidence="6">
    <location>
        <begin position="156"/>
        <end position="175"/>
    </location>
</feature>
<dbReference type="InterPro" id="IPR009908">
    <property type="entry name" value="Methylamine_util_MauE"/>
</dbReference>
<sequence>MATYEYNIAGIKCNSCVDKIKDELLKIEGIKQAIVQLSTPQATIAMERYISINQLQAALNKAGDYTIVVANENIQHATGNSKLVTWIKTYKPILLIGAYIIAVSLIIEIDKDKFEVENWMCNFMSGFFLVFSFFKLLDLKGFADTYVTYDIVAKQWYSWSYIYVFIELGLAIAYLMKFNLWIVNIITLIIMSLSIVGVIESILNKRKIKCACLGTVFNLPVGTFTIIENAFMIAMSAGMLLVKFLLN</sequence>
<dbReference type="SUPFAM" id="SSF55008">
    <property type="entry name" value="HMA, heavy metal-associated domain"/>
    <property type="match status" value="1"/>
</dbReference>
<feature type="transmembrane region" description="Helical" evidence="6">
    <location>
        <begin position="119"/>
        <end position="136"/>
    </location>
</feature>
<dbReference type="OrthoDB" id="1521937at2"/>
<dbReference type="STRING" id="452471.Aasi_1204"/>
<evidence type="ECO:0000313" key="9">
    <source>
        <dbReference type="Proteomes" id="UP000001227"/>
    </source>
</evidence>
<keyword evidence="9" id="KW-1185">Reference proteome</keyword>
<evidence type="ECO:0000256" key="6">
    <source>
        <dbReference type="SAM" id="Phobius"/>
    </source>
</evidence>
<dbReference type="GO" id="GO:0046872">
    <property type="term" value="F:metal ion binding"/>
    <property type="evidence" value="ECO:0007669"/>
    <property type="project" value="UniProtKB-KW"/>
</dbReference>
<feature type="transmembrane region" description="Helical" evidence="6">
    <location>
        <begin position="182"/>
        <end position="203"/>
    </location>
</feature>
<evidence type="ECO:0000256" key="2">
    <source>
        <dbReference type="ARBA" id="ARBA00022692"/>
    </source>
</evidence>
<name>B3ETI0_AMOA5</name>
<gene>
    <name evidence="8" type="ordered locus">Aasi_1204</name>
</gene>
<keyword evidence="4 6" id="KW-1133">Transmembrane helix</keyword>
<dbReference type="PROSITE" id="PS50846">
    <property type="entry name" value="HMA_2"/>
    <property type="match status" value="1"/>
</dbReference>
<proteinExistence type="predicted"/>
<keyword evidence="5 6" id="KW-0472">Membrane</keyword>
<protein>
    <recommendedName>
        <fullName evidence="7">HMA domain-containing protein</fullName>
    </recommendedName>
</protein>
<evidence type="ECO:0000259" key="7">
    <source>
        <dbReference type="PROSITE" id="PS50846"/>
    </source>
</evidence>
<dbReference type="AlphaFoldDB" id="B3ETI0"/>
<dbReference type="eggNOG" id="COG2608">
    <property type="taxonomic scope" value="Bacteria"/>
</dbReference>
<dbReference type="InterPro" id="IPR017969">
    <property type="entry name" value="Heavy-metal-associated_CS"/>
</dbReference>
<evidence type="ECO:0000256" key="4">
    <source>
        <dbReference type="ARBA" id="ARBA00022989"/>
    </source>
</evidence>
<dbReference type="InterPro" id="IPR006121">
    <property type="entry name" value="HMA_dom"/>
</dbReference>
<reference evidence="8 9" key="1">
    <citation type="journal article" date="2010" name="J. Bacteriol.">
        <title>The genome of the amoeba symbiont 'Candidatus Amoebophilus asiaticus' reveals common mechanisms for host cell interaction among amoeba-associated bacteria.</title>
        <authorList>
            <person name="Schmitz-Esser S."/>
            <person name="Tischler P."/>
            <person name="Arnold R."/>
            <person name="Montanaro J."/>
            <person name="Wagner M."/>
            <person name="Rattei T."/>
            <person name="Horn M."/>
        </authorList>
    </citation>
    <scope>NUCLEOTIDE SEQUENCE [LARGE SCALE GENOMIC DNA]</scope>
    <source>
        <strain evidence="8 9">5a2</strain>
    </source>
</reference>
<comment type="subcellular location">
    <subcellularLocation>
        <location evidence="1">Membrane</location>
        <topology evidence="1">Multi-pass membrane protein</topology>
    </subcellularLocation>
</comment>
<dbReference type="HOGENOM" id="CLU_096384_0_0_10"/>
<evidence type="ECO:0000256" key="5">
    <source>
        <dbReference type="ARBA" id="ARBA00023136"/>
    </source>
</evidence>
<evidence type="ECO:0000256" key="3">
    <source>
        <dbReference type="ARBA" id="ARBA00022723"/>
    </source>
</evidence>
<dbReference type="PROSITE" id="PS01047">
    <property type="entry name" value="HMA_1"/>
    <property type="match status" value="1"/>
</dbReference>
<feature type="transmembrane region" description="Helical" evidence="6">
    <location>
        <begin position="89"/>
        <end position="107"/>
    </location>
</feature>
<dbReference type="GO" id="GO:0030416">
    <property type="term" value="P:methylamine metabolic process"/>
    <property type="evidence" value="ECO:0007669"/>
    <property type="project" value="InterPro"/>
</dbReference>
<dbReference type="GO" id="GO:0016020">
    <property type="term" value="C:membrane"/>
    <property type="evidence" value="ECO:0007669"/>
    <property type="project" value="UniProtKB-SubCell"/>
</dbReference>
<keyword evidence="2 6" id="KW-0812">Transmembrane</keyword>
<dbReference type="InterPro" id="IPR036163">
    <property type="entry name" value="HMA_dom_sf"/>
</dbReference>
<accession>B3ETI0</accession>
<dbReference type="Pfam" id="PF00403">
    <property type="entry name" value="HMA"/>
    <property type="match status" value="1"/>
</dbReference>
<evidence type="ECO:0000256" key="1">
    <source>
        <dbReference type="ARBA" id="ARBA00004141"/>
    </source>
</evidence>
<dbReference type="CDD" id="cd00371">
    <property type="entry name" value="HMA"/>
    <property type="match status" value="1"/>
</dbReference>